<dbReference type="SMART" id="SM00950">
    <property type="entry name" value="Piwi"/>
    <property type="match status" value="1"/>
</dbReference>
<keyword evidence="5" id="KW-1185">Reference proteome</keyword>
<feature type="compositionally biased region" description="Low complexity" evidence="1">
    <location>
        <begin position="1"/>
        <end position="19"/>
    </location>
</feature>
<dbReference type="Gene3D" id="3.40.50.2300">
    <property type="match status" value="1"/>
</dbReference>
<dbReference type="Proteomes" id="UP000298030">
    <property type="component" value="Unassembled WGS sequence"/>
</dbReference>
<organism evidence="4 5">
    <name type="scientific">Coprinellus micaceus</name>
    <name type="common">Glistening ink-cap mushroom</name>
    <name type="synonym">Coprinus micaceus</name>
    <dbReference type="NCBI Taxonomy" id="71717"/>
    <lineage>
        <taxon>Eukaryota</taxon>
        <taxon>Fungi</taxon>
        <taxon>Dikarya</taxon>
        <taxon>Basidiomycota</taxon>
        <taxon>Agaricomycotina</taxon>
        <taxon>Agaricomycetes</taxon>
        <taxon>Agaricomycetidae</taxon>
        <taxon>Agaricales</taxon>
        <taxon>Agaricineae</taxon>
        <taxon>Psathyrellaceae</taxon>
        <taxon>Coprinellus</taxon>
    </lineage>
</organism>
<dbReference type="InterPro" id="IPR032472">
    <property type="entry name" value="ArgoL2"/>
</dbReference>
<dbReference type="STRING" id="71717.A0A4Y7SKX6"/>
<dbReference type="Pfam" id="PF02170">
    <property type="entry name" value="PAZ"/>
    <property type="match status" value="1"/>
</dbReference>
<dbReference type="PANTHER" id="PTHR22891">
    <property type="entry name" value="EUKARYOTIC TRANSLATION INITIATION FACTOR 2C"/>
    <property type="match status" value="1"/>
</dbReference>
<evidence type="ECO:0000313" key="5">
    <source>
        <dbReference type="Proteomes" id="UP000298030"/>
    </source>
</evidence>
<dbReference type="PROSITE" id="PS50821">
    <property type="entry name" value="PAZ"/>
    <property type="match status" value="1"/>
</dbReference>
<evidence type="ECO:0000256" key="1">
    <source>
        <dbReference type="SAM" id="MobiDB-lite"/>
    </source>
</evidence>
<feature type="region of interest" description="Disordered" evidence="1">
    <location>
        <begin position="1"/>
        <end position="26"/>
    </location>
</feature>
<dbReference type="Pfam" id="PF16487">
    <property type="entry name" value="ArgoMid"/>
    <property type="match status" value="1"/>
</dbReference>
<evidence type="ECO:0000313" key="4">
    <source>
        <dbReference type="EMBL" id="TEB22381.1"/>
    </source>
</evidence>
<dbReference type="AlphaFoldDB" id="A0A4Y7SKX6"/>
<dbReference type="InterPro" id="IPR036397">
    <property type="entry name" value="RNaseH_sf"/>
</dbReference>
<dbReference type="CDD" id="cd04657">
    <property type="entry name" value="Piwi_ago-like"/>
    <property type="match status" value="1"/>
</dbReference>
<dbReference type="SUPFAM" id="SSF101690">
    <property type="entry name" value="PAZ domain"/>
    <property type="match status" value="1"/>
</dbReference>
<name>A0A4Y7SKX6_COPMI</name>
<dbReference type="InterPro" id="IPR036085">
    <property type="entry name" value="PAZ_dom_sf"/>
</dbReference>
<gene>
    <name evidence="4" type="ORF">FA13DRAFT_1766454</name>
</gene>
<protein>
    <submittedName>
        <fullName evidence="4">Eukaryotic translation initiation factor 2C</fullName>
    </submittedName>
</protein>
<dbReference type="Pfam" id="PF02171">
    <property type="entry name" value="Piwi"/>
    <property type="match status" value="1"/>
</dbReference>
<dbReference type="InterPro" id="IPR003165">
    <property type="entry name" value="Piwi"/>
</dbReference>
<comment type="caution">
    <text evidence="4">The sequence shown here is derived from an EMBL/GenBank/DDBJ whole genome shotgun (WGS) entry which is preliminary data.</text>
</comment>
<dbReference type="CDD" id="cd02846">
    <property type="entry name" value="PAZ_argonaute_like"/>
    <property type="match status" value="1"/>
</dbReference>
<dbReference type="SUPFAM" id="SSF53098">
    <property type="entry name" value="Ribonuclease H-like"/>
    <property type="match status" value="1"/>
</dbReference>
<dbReference type="Gene3D" id="2.170.260.10">
    <property type="entry name" value="paz domain"/>
    <property type="match status" value="1"/>
</dbReference>
<dbReference type="Pfam" id="PF16486">
    <property type="entry name" value="ArgoN"/>
    <property type="match status" value="1"/>
</dbReference>
<dbReference type="InterPro" id="IPR032473">
    <property type="entry name" value="Argonaute_Mid_dom"/>
</dbReference>
<dbReference type="Pfam" id="PF16488">
    <property type="entry name" value="ArgoL2"/>
    <property type="match status" value="1"/>
</dbReference>
<dbReference type="GO" id="GO:0003723">
    <property type="term" value="F:RNA binding"/>
    <property type="evidence" value="ECO:0007669"/>
    <property type="project" value="InterPro"/>
</dbReference>
<accession>A0A4Y7SKX6</accession>
<sequence>MPPRAAPGRGNALPARGALRGAGRGGPAARGAAALRAAHIRTIGVKRDGDVGYGRAGRVIPVQVNAFNATIPNSTIHHYDVVITPDNLPARVNHQIFKTLQFDVAPEIFTPQAVYDGRKNVFSSRKLDLGAEDMQEFDVSLPQDGVPGPNSSRPPKVYKARLTLVATINPEVLQRFVNGQQSHDEEATTAITACNVALRMSPSLRLTFNSRSFFSPALGRGELDLNCGISYRPGPERALVNVDIATGMMYKSGPLMELCLDVCIDSLRLPPRANINRHPNMLSYEGGLKDEYRIPLARFVKGIQVIVEGGARRVIRGLSNRGAHKITFENNGTQMTIAQYFRQKRGRPLQYPEVICAEVGRNVLVPLEVCMVPPGQIARKQPPPHKMKDVIDYAKKRPDDRFTIIHQGVQHLEYEQSEYIRSFGIKVDTQPGPLRVEGRLLEPPKLTYAKGASVTVDQRKGAWNMAQKKVYAPCRIIKNWAIVNYEKGNMFNVDIAKRMTQDLISEAQNMGISFENKRPFIRNLNGSSAKMVVEQLSLLTRELYPTKEVRPDLLVVVLPDGGDELYAAVKHFGDIAGGVTTQCIKSRNCSKTNPQFWANVLLKINVKLGGINWIPTSIPGASKLDDATNPTIIMGADAIHPAPGADGRPSFTALVSSVDKNCVRYVATNSVQEGRLEIIEDLKKMVIHCLRKWVDYRQHKEQQRLLKPRRLIFFRDGVSEGQFTQVLDHELRLIKEALVDLGMQECKVTFVVVGKRHHIRFNPVSDGDKDMSGNAFAGLVVDKGIGHPVEFDFYLQSQGGLLGTSRSSHYNVLYDDNKFTADALQTLAFSLCHIYARATRSVSIPAPVYYADIVCSRAKTHFDPTGDAFFSDSGTVSSQGAAAQLVLFKDNFKPLSAFAQNRMYFS</sequence>
<keyword evidence="4" id="KW-0396">Initiation factor</keyword>
<keyword evidence="4" id="KW-0648">Protein biosynthesis</keyword>
<evidence type="ECO:0000259" key="2">
    <source>
        <dbReference type="PROSITE" id="PS50821"/>
    </source>
</evidence>
<dbReference type="Gene3D" id="3.30.420.10">
    <property type="entry name" value="Ribonuclease H-like superfamily/Ribonuclease H"/>
    <property type="match status" value="1"/>
</dbReference>
<evidence type="ECO:0000259" key="3">
    <source>
        <dbReference type="PROSITE" id="PS50822"/>
    </source>
</evidence>
<dbReference type="EMBL" id="QPFP01000092">
    <property type="protein sequence ID" value="TEB22381.1"/>
    <property type="molecule type" value="Genomic_DNA"/>
</dbReference>
<reference evidence="4 5" key="1">
    <citation type="journal article" date="2019" name="Nat. Ecol. Evol.">
        <title>Megaphylogeny resolves global patterns of mushroom evolution.</title>
        <authorList>
            <person name="Varga T."/>
            <person name="Krizsan K."/>
            <person name="Foldi C."/>
            <person name="Dima B."/>
            <person name="Sanchez-Garcia M."/>
            <person name="Sanchez-Ramirez S."/>
            <person name="Szollosi G.J."/>
            <person name="Szarkandi J.G."/>
            <person name="Papp V."/>
            <person name="Albert L."/>
            <person name="Andreopoulos W."/>
            <person name="Angelini C."/>
            <person name="Antonin V."/>
            <person name="Barry K.W."/>
            <person name="Bougher N.L."/>
            <person name="Buchanan P."/>
            <person name="Buyck B."/>
            <person name="Bense V."/>
            <person name="Catcheside P."/>
            <person name="Chovatia M."/>
            <person name="Cooper J."/>
            <person name="Damon W."/>
            <person name="Desjardin D."/>
            <person name="Finy P."/>
            <person name="Geml J."/>
            <person name="Haridas S."/>
            <person name="Hughes K."/>
            <person name="Justo A."/>
            <person name="Karasinski D."/>
            <person name="Kautmanova I."/>
            <person name="Kiss B."/>
            <person name="Kocsube S."/>
            <person name="Kotiranta H."/>
            <person name="LaButti K.M."/>
            <person name="Lechner B.E."/>
            <person name="Liimatainen K."/>
            <person name="Lipzen A."/>
            <person name="Lukacs Z."/>
            <person name="Mihaltcheva S."/>
            <person name="Morgado L.N."/>
            <person name="Niskanen T."/>
            <person name="Noordeloos M.E."/>
            <person name="Ohm R.A."/>
            <person name="Ortiz-Santana B."/>
            <person name="Ovrebo C."/>
            <person name="Racz N."/>
            <person name="Riley R."/>
            <person name="Savchenko A."/>
            <person name="Shiryaev A."/>
            <person name="Soop K."/>
            <person name="Spirin V."/>
            <person name="Szebenyi C."/>
            <person name="Tomsovsky M."/>
            <person name="Tulloss R.E."/>
            <person name="Uehling J."/>
            <person name="Grigoriev I.V."/>
            <person name="Vagvolgyi C."/>
            <person name="Papp T."/>
            <person name="Martin F.M."/>
            <person name="Miettinen O."/>
            <person name="Hibbett D.S."/>
            <person name="Nagy L.G."/>
        </authorList>
    </citation>
    <scope>NUCLEOTIDE SEQUENCE [LARGE SCALE GENOMIC DNA]</scope>
    <source>
        <strain evidence="4 5">FP101781</strain>
    </source>
</reference>
<feature type="domain" description="PAZ" evidence="2">
    <location>
        <begin position="280"/>
        <end position="374"/>
    </location>
</feature>
<dbReference type="OrthoDB" id="10252740at2759"/>
<dbReference type="InterPro" id="IPR012337">
    <property type="entry name" value="RNaseH-like_sf"/>
</dbReference>
<dbReference type="InterPro" id="IPR003100">
    <property type="entry name" value="PAZ_dom"/>
</dbReference>
<dbReference type="InterPro" id="IPR032474">
    <property type="entry name" value="Argonaute_N"/>
</dbReference>
<dbReference type="InterPro" id="IPR045246">
    <property type="entry name" value="Piwi_ago-like"/>
</dbReference>
<proteinExistence type="predicted"/>
<dbReference type="PROSITE" id="PS50822">
    <property type="entry name" value="PIWI"/>
    <property type="match status" value="1"/>
</dbReference>
<feature type="domain" description="Piwi" evidence="3">
    <location>
        <begin position="553"/>
        <end position="863"/>
    </location>
</feature>
<dbReference type="GO" id="GO:0003743">
    <property type="term" value="F:translation initiation factor activity"/>
    <property type="evidence" value="ECO:0007669"/>
    <property type="project" value="UniProtKB-KW"/>
</dbReference>